<dbReference type="SUPFAM" id="SSF100950">
    <property type="entry name" value="NagB/RpiA/CoA transferase-like"/>
    <property type="match status" value="1"/>
</dbReference>
<reference evidence="6" key="1">
    <citation type="submission" date="2016-10" db="EMBL/GenBank/DDBJ databases">
        <authorList>
            <person name="Varghese N."/>
            <person name="Submissions S."/>
        </authorList>
    </citation>
    <scope>NUCLEOTIDE SEQUENCE [LARGE SCALE GENOMIC DNA]</scope>
    <source>
        <strain evidence="6">ES.061</strain>
    </source>
</reference>
<dbReference type="SMART" id="SM00420">
    <property type="entry name" value="HTH_DEOR"/>
    <property type="match status" value="1"/>
</dbReference>
<dbReference type="AlphaFoldDB" id="A0A1H4LQK7"/>
<keyword evidence="6" id="KW-1185">Reference proteome</keyword>
<evidence type="ECO:0000313" key="5">
    <source>
        <dbReference type="EMBL" id="SEB72894.1"/>
    </source>
</evidence>
<evidence type="ECO:0000313" key="6">
    <source>
        <dbReference type="Proteomes" id="UP000199064"/>
    </source>
</evidence>
<dbReference type="InterPro" id="IPR011991">
    <property type="entry name" value="ArsR-like_HTH"/>
</dbReference>
<organism evidence="5 6">
    <name type="scientific">Nitratireductor aquibiodomus</name>
    <dbReference type="NCBI Taxonomy" id="204799"/>
    <lineage>
        <taxon>Bacteria</taxon>
        <taxon>Pseudomonadati</taxon>
        <taxon>Pseudomonadota</taxon>
        <taxon>Alphaproteobacteria</taxon>
        <taxon>Hyphomicrobiales</taxon>
        <taxon>Phyllobacteriaceae</taxon>
        <taxon>Nitratireductor</taxon>
    </lineage>
</organism>
<gene>
    <name evidence="5" type="ORF">SAMN05216452_2945</name>
</gene>
<dbReference type="Pfam" id="PF08220">
    <property type="entry name" value="HTH_DeoR"/>
    <property type="match status" value="1"/>
</dbReference>
<dbReference type="InterPro" id="IPR036388">
    <property type="entry name" value="WH-like_DNA-bd_sf"/>
</dbReference>
<dbReference type="GO" id="GO:0003700">
    <property type="term" value="F:DNA-binding transcription factor activity"/>
    <property type="evidence" value="ECO:0007669"/>
    <property type="project" value="InterPro"/>
</dbReference>
<dbReference type="InterPro" id="IPR037171">
    <property type="entry name" value="NagB/RpiA_transferase-like"/>
</dbReference>
<dbReference type="PRINTS" id="PR00037">
    <property type="entry name" value="HTHLACR"/>
</dbReference>
<dbReference type="EMBL" id="FNSL01000001">
    <property type="protein sequence ID" value="SEB72894.1"/>
    <property type="molecule type" value="Genomic_DNA"/>
</dbReference>
<dbReference type="RefSeq" id="WP_177175087.1">
    <property type="nucleotide sequence ID" value="NZ_FNSL01000001.1"/>
</dbReference>
<sequence>MHHRFPQKRQQQMIDVIIERKRVSNADLSAILDISLPTVRRDLAVLEQAGVVTRTHGGVVARGVGEDATEPLFLEKVRQNQNLKQRIGQAAAAKVLDGQVVLLDSGTTALATAHALAGRRVTIVAIDLKVAEAASVGATEVHIVGGRVRNGYFSLVGNWAKEALSSIRADICFLAADAVDHDGITTATFEEAETKQMAIQRAKRIVVITDHGKFGKRAFAQVCGLDAIDELITDRGGADLVASYRPLIPAITLV</sequence>
<accession>A0A1H4LQK7</accession>
<dbReference type="Proteomes" id="UP000199064">
    <property type="component" value="Unassembled WGS sequence"/>
</dbReference>
<dbReference type="PANTHER" id="PTHR30363:SF44">
    <property type="entry name" value="AGA OPERON TRANSCRIPTIONAL REPRESSOR-RELATED"/>
    <property type="match status" value="1"/>
</dbReference>
<dbReference type="SUPFAM" id="SSF46785">
    <property type="entry name" value="Winged helix' DNA-binding domain"/>
    <property type="match status" value="1"/>
</dbReference>
<dbReference type="InterPro" id="IPR001034">
    <property type="entry name" value="DeoR_HTH"/>
</dbReference>
<feature type="domain" description="HTH deoR-type" evidence="4">
    <location>
        <begin position="6"/>
        <end position="61"/>
    </location>
</feature>
<dbReference type="PROSITE" id="PS00894">
    <property type="entry name" value="HTH_DEOR_1"/>
    <property type="match status" value="1"/>
</dbReference>
<dbReference type="InterPro" id="IPR050313">
    <property type="entry name" value="Carb_Metab_HTH_regulators"/>
</dbReference>
<keyword evidence="1" id="KW-0805">Transcription regulation</keyword>
<protein>
    <submittedName>
        <fullName evidence="5">Transcriptional regulator, DeoR family</fullName>
    </submittedName>
</protein>
<evidence type="ECO:0000256" key="3">
    <source>
        <dbReference type="ARBA" id="ARBA00023163"/>
    </source>
</evidence>
<dbReference type="Gene3D" id="3.40.50.1360">
    <property type="match status" value="1"/>
</dbReference>
<keyword evidence="2" id="KW-0238">DNA-binding</keyword>
<dbReference type="InterPro" id="IPR036390">
    <property type="entry name" value="WH_DNA-bd_sf"/>
</dbReference>
<dbReference type="Gene3D" id="1.10.10.10">
    <property type="entry name" value="Winged helix-like DNA-binding domain superfamily/Winged helix DNA-binding domain"/>
    <property type="match status" value="1"/>
</dbReference>
<dbReference type="SMART" id="SM01134">
    <property type="entry name" value="DeoRC"/>
    <property type="match status" value="1"/>
</dbReference>
<dbReference type="PROSITE" id="PS51000">
    <property type="entry name" value="HTH_DEOR_2"/>
    <property type="match status" value="1"/>
</dbReference>
<dbReference type="PANTHER" id="PTHR30363">
    <property type="entry name" value="HTH-TYPE TRANSCRIPTIONAL REGULATOR SRLR-RELATED"/>
    <property type="match status" value="1"/>
</dbReference>
<dbReference type="CDD" id="cd00090">
    <property type="entry name" value="HTH_ARSR"/>
    <property type="match status" value="1"/>
</dbReference>
<dbReference type="Pfam" id="PF00455">
    <property type="entry name" value="DeoRC"/>
    <property type="match status" value="1"/>
</dbReference>
<proteinExistence type="predicted"/>
<dbReference type="InterPro" id="IPR014036">
    <property type="entry name" value="DeoR-like_C"/>
</dbReference>
<evidence type="ECO:0000256" key="2">
    <source>
        <dbReference type="ARBA" id="ARBA00023125"/>
    </source>
</evidence>
<name>A0A1H4LQK7_9HYPH</name>
<evidence type="ECO:0000259" key="4">
    <source>
        <dbReference type="PROSITE" id="PS51000"/>
    </source>
</evidence>
<dbReference type="InterPro" id="IPR018356">
    <property type="entry name" value="Tscrpt_reg_HTH_DeoR_CS"/>
</dbReference>
<keyword evidence="3" id="KW-0804">Transcription</keyword>
<evidence type="ECO:0000256" key="1">
    <source>
        <dbReference type="ARBA" id="ARBA00023015"/>
    </source>
</evidence>
<dbReference type="GO" id="GO:0003677">
    <property type="term" value="F:DNA binding"/>
    <property type="evidence" value="ECO:0007669"/>
    <property type="project" value="UniProtKB-KW"/>
</dbReference>